<gene>
    <name evidence="1" type="ORF">CR62_03470</name>
</gene>
<dbReference type="EMBL" id="JGVP01000011">
    <property type="protein sequence ID" value="KFB88747.1"/>
    <property type="molecule type" value="Genomic_DNA"/>
</dbReference>
<evidence type="ECO:0000313" key="2">
    <source>
        <dbReference type="Proteomes" id="UP000028721"/>
    </source>
</evidence>
<accession>A0ABR4U9N4</accession>
<reference evidence="1 2" key="1">
    <citation type="submission" date="2014-03" db="EMBL/GenBank/DDBJ databases">
        <title>Draft genome sequence of the Serratia grimesii strain a2.</title>
        <authorList>
            <person name="Toymentseva A."/>
            <person name="Kazakov S."/>
            <person name="Giliazeva A."/>
            <person name="Ismagilova R."/>
            <person name="Shah R."/>
            <person name="Sharipova M."/>
            <person name="Khaitlina S."/>
            <person name="Mardanova A."/>
        </authorList>
    </citation>
    <scope>NUCLEOTIDE SEQUENCE [LARGE SCALE GENOMIC DNA]</scope>
    <source>
        <strain evidence="1 2">A2</strain>
    </source>
</reference>
<comment type="caution">
    <text evidence="1">The sequence shown here is derived from an EMBL/GenBank/DDBJ whole genome shotgun (WGS) entry which is preliminary data.</text>
</comment>
<organism evidence="1 2">
    <name type="scientific">Serratia grimesii</name>
    <dbReference type="NCBI Taxonomy" id="82995"/>
    <lineage>
        <taxon>Bacteria</taxon>
        <taxon>Pseudomonadati</taxon>
        <taxon>Pseudomonadota</taxon>
        <taxon>Gammaproteobacteria</taxon>
        <taxon>Enterobacterales</taxon>
        <taxon>Yersiniaceae</taxon>
        <taxon>Serratia</taxon>
    </lineage>
</organism>
<proteinExistence type="predicted"/>
<protein>
    <submittedName>
        <fullName evidence="1">Uncharacterized protein</fullName>
    </submittedName>
</protein>
<keyword evidence="2" id="KW-1185">Reference proteome</keyword>
<sequence>MSTYIAYIESPLQAFNLIELLDVKKITIDLLVINKKTTNSILNYKQIMNIISMVKYKVLVTIDIEGTLRNSFKIKKSWKR</sequence>
<dbReference type="Proteomes" id="UP000028721">
    <property type="component" value="Unassembled WGS sequence"/>
</dbReference>
<evidence type="ECO:0000313" key="1">
    <source>
        <dbReference type="EMBL" id="KFB88747.1"/>
    </source>
</evidence>
<name>A0ABR4U9N4_9GAMM</name>